<dbReference type="InterPro" id="IPR039697">
    <property type="entry name" value="Alcohol_dehydrogenase_Fe"/>
</dbReference>
<dbReference type="Pfam" id="PF00465">
    <property type="entry name" value="Fe-ADH"/>
    <property type="match status" value="1"/>
</dbReference>
<accession>A0AAU1U3M7</accession>
<dbReference type="EMBL" id="CP108195">
    <property type="protein sequence ID" value="WTS11979.1"/>
    <property type="molecule type" value="Genomic_DNA"/>
</dbReference>
<evidence type="ECO:0000313" key="6">
    <source>
        <dbReference type="EMBL" id="WTS11979.1"/>
    </source>
</evidence>
<evidence type="ECO:0000256" key="1">
    <source>
        <dbReference type="ARBA" id="ARBA00007358"/>
    </source>
</evidence>
<protein>
    <submittedName>
        <fullName evidence="6">Maleylacetate reductase</fullName>
    </submittedName>
</protein>
<dbReference type="InterPro" id="IPR034786">
    <property type="entry name" value="MAR"/>
</dbReference>
<feature type="domain" description="Alcohol dehydrogenase iron-type/glycerol dehydrogenase GldA" evidence="4">
    <location>
        <begin position="12"/>
        <end position="152"/>
    </location>
</feature>
<dbReference type="InterPro" id="IPR056798">
    <property type="entry name" value="ADH_Fe_C"/>
</dbReference>
<dbReference type="CDD" id="cd08177">
    <property type="entry name" value="MAR"/>
    <property type="match status" value="1"/>
</dbReference>
<dbReference type="Pfam" id="PF25137">
    <property type="entry name" value="ADH_Fe_C"/>
    <property type="match status" value="1"/>
</dbReference>
<organism evidence="6">
    <name type="scientific">Streptomyces sp. NBC_00119</name>
    <dbReference type="NCBI Taxonomy" id="2975659"/>
    <lineage>
        <taxon>Bacteria</taxon>
        <taxon>Bacillati</taxon>
        <taxon>Actinomycetota</taxon>
        <taxon>Actinomycetes</taxon>
        <taxon>Kitasatosporales</taxon>
        <taxon>Streptomycetaceae</taxon>
        <taxon>Streptomyces</taxon>
    </lineage>
</organism>
<proteinExistence type="inferred from homology"/>
<dbReference type="SUPFAM" id="SSF56796">
    <property type="entry name" value="Dehydroquinate synthase-like"/>
    <property type="match status" value="1"/>
</dbReference>
<dbReference type="GO" id="GO:0046872">
    <property type="term" value="F:metal ion binding"/>
    <property type="evidence" value="ECO:0007669"/>
    <property type="project" value="InterPro"/>
</dbReference>
<dbReference type="PANTHER" id="PTHR11496">
    <property type="entry name" value="ALCOHOL DEHYDROGENASE"/>
    <property type="match status" value="1"/>
</dbReference>
<sequence length="354" mass="36277">MTITFDHTTQGQRVLFGTGDAAAHTVAALNGLGAERVLLIADAFVSELSDAVAERVCVVARIHEIVQHVPAENAARAVEVAQTHDADAIVTIGGGSAVGLAKIVARDAGLPIVAVPTTFAGSEATNVWGITEAGRKTTGIDDKVLPKIVVYDASLMASLPGQLAVSSGLNALAHAVDGFWAPRSNPINKAMGTEGLRALVPGLRALHADPDDIAAREQTLYGAYLAAVAFASAGSGLHHKICHALGGAYAMPHAETHSVVIGYVTAFNAPFAVDAAERVAAAVGDGLSAAAGIHALGRQIDAPSSLKELGLKEEDLPAAADLILPAVPPSNPRPVTREALEELLRAAWAGDLIT</sequence>
<dbReference type="GO" id="GO:0004022">
    <property type="term" value="F:alcohol dehydrogenase (NAD+) activity"/>
    <property type="evidence" value="ECO:0007669"/>
    <property type="project" value="TreeGrafter"/>
</dbReference>
<dbReference type="PANTHER" id="PTHR11496:SF102">
    <property type="entry name" value="ALCOHOL DEHYDROGENASE 4"/>
    <property type="match status" value="1"/>
</dbReference>
<evidence type="ECO:0000259" key="5">
    <source>
        <dbReference type="Pfam" id="PF25137"/>
    </source>
</evidence>
<evidence type="ECO:0000259" key="4">
    <source>
        <dbReference type="Pfam" id="PF00465"/>
    </source>
</evidence>
<feature type="domain" description="Fe-containing alcohol dehydrogenase-like C-terminal" evidence="5">
    <location>
        <begin position="165"/>
        <end position="348"/>
    </location>
</feature>
<dbReference type="GO" id="GO:0018506">
    <property type="term" value="F:maleylacetate reductase activity"/>
    <property type="evidence" value="ECO:0007669"/>
    <property type="project" value="InterPro"/>
</dbReference>
<keyword evidence="2" id="KW-0560">Oxidoreductase</keyword>
<reference evidence="6" key="1">
    <citation type="submission" date="2022-10" db="EMBL/GenBank/DDBJ databases">
        <title>The complete genomes of actinobacterial strains from the NBC collection.</title>
        <authorList>
            <person name="Joergensen T.S."/>
            <person name="Alvarez Arevalo M."/>
            <person name="Sterndorff E.B."/>
            <person name="Faurdal D."/>
            <person name="Vuksanovic O."/>
            <person name="Mourched A.-S."/>
            <person name="Charusanti P."/>
            <person name="Shaw S."/>
            <person name="Blin K."/>
            <person name="Weber T."/>
        </authorList>
    </citation>
    <scope>NUCLEOTIDE SEQUENCE</scope>
    <source>
        <strain evidence="6">NBC_00119</strain>
    </source>
</reference>
<comment type="similarity">
    <text evidence="1">Belongs to the iron-containing alcohol dehydrogenase family.</text>
</comment>
<gene>
    <name evidence="6" type="ORF">OHU69_13625</name>
</gene>
<evidence type="ECO:0000256" key="2">
    <source>
        <dbReference type="ARBA" id="ARBA00023002"/>
    </source>
</evidence>
<dbReference type="Gene3D" id="1.20.1090.10">
    <property type="entry name" value="Dehydroquinate synthase-like - alpha domain"/>
    <property type="match status" value="1"/>
</dbReference>
<dbReference type="InterPro" id="IPR001670">
    <property type="entry name" value="ADH_Fe/GldA"/>
</dbReference>
<dbReference type="Gene3D" id="3.40.50.1970">
    <property type="match status" value="1"/>
</dbReference>
<keyword evidence="3" id="KW-0520">NAD</keyword>
<evidence type="ECO:0000256" key="3">
    <source>
        <dbReference type="ARBA" id="ARBA00023027"/>
    </source>
</evidence>
<dbReference type="AlphaFoldDB" id="A0AAU1U3M7"/>
<name>A0AAU1U3M7_9ACTN</name>